<evidence type="ECO:0008006" key="4">
    <source>
        <dbReference type="Google" id="ProtNLM"/>
    </source>
</evidence>
<protein>
    <recommendedName>
        <fullName evidence="4">Tetratricopeptide repeat protein</fullName>
    </recommendedName>
</protein>
<proteinExistence type="predicted"/>
<dbReference type="Proteomes" id="UP000542342">
    <property type="component" value="Unassembled WGS sequence"/>
</dbReference>
<dbReference type="EMBL" id="JACEFB010000003">
    <property type="protein sequence ID" value="MBA2225796.1"/>
    <property type="molecule type" value="Genomic_DNA"/>
</dbReference>
<dbReference type="Gene3D" id="1.25.40.10">
    <property type="entry name" value="Tetratricopeptide repeat domain"/>
    <property type="match status" value="1"/>
</dbReference>
<gene>
    <name evidence="2" type="ORF">H0921_06415</name>
</gene>
<reference evidence="2 3" key="1">
    <citation type="submission" date="2020-07" db="EMBL/GenBank/DDBJ databases">
        <title>Thermogemmata thermophila gen. nov., sp. nov., a novel moderate thermophilic planctomycete from a Kamchatka hot spring.</title>
        <authorList>
            <person name="Elcheninov A.G."/>
            <person name="Podosokorskaya O.A."/>
            <person name="Kovaleva O.L."/>
            <person name="Novikov A."/>
            <person name="Bonch-Osmolovskaya E.A."/>
            <person name="Toshchakov S.V."/>
            <person name="Kublanov I.V."/>
        </authorList>
    </citation>
    <scope>NUCLEOTIDE SEQUENCE [LARGE SCALE GENOMIC DNA]</scope>
    <source>
        <strain evidence="2 3">2918</strain>
    </source>
</reference>
<dbReference type="NCBIfam" id="NF047558">
    <property type="entry name" value="TPR_END_plus"/>
    <property type="match status" value="1"/>
</dbReference>
<comment type="caution">
    <text evidence="2">The sequence shown here is derived from an EMBL/GenBank/DDBJ whole genome shotgun (WGS) entry which is preliminary data.</text>
</comment>
<name>A0A7V8VD77_9BACT</name>
<dbReference type="SUPFAM" id="SSF48452">
    <property type="entry name" value="TPR-like"/>
    <property type="match status" value="1"/>
</dbReference>
<keyword evidence="3" id="KW-1185">Reference proteome</keyword>
<evidence type="ECO:0000313" key="3">
    <source>
        <dbReference type="Proteomes" id="UP000542342"/>
    </source>
</evidence>
<evidence type="ECO:0000313" key="2">
    <source>
        <dbReference type="EMBL" id="MBA2225796.1"/>
    </source>
</evidence>
<feature type="compositionally biased region" description="Low complexity" evidence="1">
    <location>
        <begin position="10"/>
        <end position="21"/>
    </location>
</feature>
<organism evidence="2 3">
    <name type="scientific">Thermogemmata fonticola</name>
    <dbReference type="NCBI Taxonomy" id="2755323"/>
    <lineage>
        <taxon>Bacteria</taxon>
        <taxon>Pseudomonadati</taxon>
        <taxon>Planctomycetota</taxon>
        <taxon>Planctomycetia</taxon>
        <taxon>Gemmatales</taxon>
        <taxon>Gemmataceae</taxon>
        <taxon>Thermogemmata</taxon>
    </lineage>
</organism>
<dbReference type="RefSeq" id="WP_194537233.1">
    <property type="nucleotide sequence ID" value="NZ_JACEFB010000003.1"/>
</dbReference>
<feature type="region of interest" description="Disordered" evidence="1">
    <location>
        <begin position="1"/>
        <end position="24"/>
    </location>
</feature>
<dbReference type="AlphaFoldDB" id="A0A7V8VD77"/>
<evidence type="ECO:0000256" key="1">
    <source>
        <dbReference type="SAM" id="MobiDB-lite"/>
    </source>
</evidence>
<dbReference type="InterPro" id="IPR011990">
    <property type="entry name" value="TPR-like_helical_dom_sf"/>
</dbReference>
<accession>A0A7V8VD77</accession>
<sequence length="147" mass="17506">MPPPNRRNMSSGSGSGSSTSGRLEALAQQDPIDFEIEFYERLLKALPDFVEVLQVQSENYRIRNRQQDGLAVDLRLAELRPRDPRIHYNLACRYALLRQTEQALRTLRRALELGYRDFQYLEQDRDWDHLRRDPRFRQLIREFRSQG</sequence>